<protein>
    <submittedName>
        <fullName evidence="1">Uncharacterized protein</fullName>
    </submittedName>
</protein>
<dbReference type="Proteomes" id="UP000054166">
    <property type="component" value="Unassembled WGS sequence"/>
</dbReference>
<proteinExistence type="predicted"/>
<dbReference type="EMBL" id="KN833015">
    <property type="protein sequence ID" value="KIM78578.1"/>
    <property type="molecule type" value="Genomic_DNA"/>
</dbReference>
<dbReference type="AlphaFoldDB" id="A0A0C3AX44"/>
<keyword evidence="2" id="KW-1185">Reference proteome</keyword>
<accession>A0A0C3AX44</accession>
<sequence>MQDLSCDSARGASNINANGGILNQVGRDQYNNHNNYNNAMNNEMAADAYLAKLPCAVRAGYNSGNHKSYLKGTWEGVLWDIKAWEVDELNEFINSPFASPQKHLKLIMDLPESTIYEGKSSIDVVYHQILSASFEHTDEDDAIFFDQLHLVVGSIMLALKLLPCESLAEILKMTPADIWVILTHLHSVLIMPELELEPIRILHKLFANFITDKEQCLDAQHFIDAPPHHSVLGIHCLKLIKMRLMKNICGLPRYAMNNNVEDFPA</sequence>
<organism evidence="1 2">
    <name type="scientific">Piloderma croceum (strain F 1598)</name>
    <dbReference type="NCBI Taxonomy" id="765440"/>
    <lineage>
        <taxon>Eukaryota</taxon>
        <taxon>Fungi</taxon>
        <taxon>Dikarya</taxon>
        <taxon>Basidiomycota</taxon>
        <taxon>Agaricomycotina</taxon>
        <taxon>Agaricomycetes</taxon>
        <taxon>Agaricomycetidae</taxon>
        <taxon>Atheliales</taxon>
        <taxon>Atheliaceae</taxon>
        <taxon>Piloderma</taxon>
    </lineage>
</organism>
<dbReference type="OrthoDB" id="3262196at2759"/>
<reference evidence="1 2" key="1">
    <citation type="submission" date="2014-04" db="EMBL/GenBank/DDBJ databases">
        <authorList>
            <consortium name="DOE Joint Genome Institute"/>
            <person name="Kuo A."/>
            <person name="Tarkka M."/>
            <person name="Buscot F."/>
            <person name="Kohler A."/>
            <person name="Nagy L.G."/>
            <person name="Floudas D."/>
            <person name="Copeland A."/>
            <person name="Barry K.W."/>
            <person name="Cichocki N."/>
            <person name="Veneault-Fourrey C."/>
            <person name="LaButti K."/>
            <person name="Lindquist E.A."/>
            <person name="Lipzen A."/>
            <person name="Lundell T."/>
            <person name="Morin E."/>
            <person name="Murat C."/>
            <person name="Sun H."/>
            <person name="Tunlid A."/>
            <person name="Henrissat B."/>
            <person name="Grigoriev I.V."/>
            <person name="Hibbett D.S."/>
            <person name="Martin F."/>
            <person name="Nordberg H.P."/>
            <person name="Cantor M.N."/>
            <person name="Hua S.X."/>
        </authorList>
    </citation>
    <scope>NUCLEOTIDE SEQUENCE [LARGE SCALE GENOMIC DNA]</scope>
    <source>
        <strain evidence="1 2">F 1598</strain>
    </source>
</reference>
<evidence type="ECO:0000313" key="1">
    <source>
        <dbReference type="EMBL" id="KIM78578.1"/>
    </source>
</evidence>
<name>A0A0C3AX44_PILCF</name>
<reference evidence="2" key="2">
    <citation type="submission" date="2015-01" db="EMBL/GenBank/DDBJ databases">
        <title>Evolutionary Origins and Diversification of the Mycorrhizal Mutualists.</title>
        <authorList>
            <consortium name="DOE Joint Genome Institute"/>
            <consortium name="Mycorrhizal Genomics Consortium"/>
            <person name="Kohler A."/>
            <person name="Kuo A."/>
            <person name="Nagy L.G."/>
            <person name="Floudas D."/>
            <person name="Copeland A."/>
            <person name="Barry K.W."/>
            <person name="Cichocki N."/>
            <person name="Veneault-Fourrey C."/>
            <person name="LaButti K."/>
            <person name="Lindquist E.A."/>
            <person name="Lipzen A."/>
            <person name="Lundell T."/>
            <person name="Morin E."/>
            <person name="Murat C."/>
            <person name="Riley R."/>
            <person name="Ohm R."/>
            <person name="Sun H."/>
            <person name="Tunlid A."/>
            <person name="Henrissat B."/>
            <person name="Grigoriev I.V."/>
            <person name="Hibbett D.S."/>
            <person name="Martin F."/>
        </authorList>
    </citation>
    <scope>NUCLEOTIDE SEQUENCE [LARGE SCALE GENOMIC DNA]</scope>
    <source>
        <strain evidence="2">F 1598</strain>
    </source>
</reference>
<dbReference type="HOGENOM" id="CLU_1050172_0_0_1"/>
<gene>
    <name evidence="1" type="ORF">PILCRDRAFT_11043</name>
</gene>
<dbReference type="STRING" id="765440.A0A0C3AX44"/>
<evidence type="ECO:0000313" key="2">
    <source>
        <dbReference type="Proteomes" id="UP000054166"/>
    </source>
</evidence>
<dbReference type="InParanoid" id="A0A0C3AX44"/>